<reference evidence="3 4" key="1">
    <citation type="submission" date="2018-03" db="EMBL/GenBank/DDBJ databases">
        <title>Genome sequencing of Phreatobacter sp.</title>
        <authorList>
            <person name="Kim S.-J."/>
            <person name="Heo J."/>
            <person name="Kwon S.-W."/>
        </authorList>
    </citation>
    <scope>NUCLEOTIDE SEQUENCE [LARGE SCALE GENOMIC DNA]</scope>
    <source>
        <strain evidence="3 4">S-12</strain>
    </source>
</reference>
<feature type="region of interest" description="Disordered" evidence="1">
    <location>
        <begin position="78"/>
        <end position="113"/>
    </location>
</feature>
<dbReference type="RefSeq" id="WP_106749547.1">
    <property type="nucleotide sequence ID" value="NZ_CP027668.1"/>
</dbReference>
<name>A0A2S0NDU2_9HYPH</name>
<feature type="domain" description="YjiS-like" evidence="2">
    <location>
        <begin position="25"/>
        <end position="58"/>
    </location>
</feature>
<evidence type="ECO:0000313" key="4">
    <source>
        <dbReference type="Proteomes" id="UP000237889"/>
    </source>
</evidence>
<dbReference type="AlphaFoldDB" id="A0A2S0NDU2"/>
<accession>A0A2S0NDU2</accession>
<dbReference type="Proteomes" id="UP000237889">
    <property type="component" value="Chromosome"/>
</dbReference>
<evidence type="ECO:0000259" key="2">
    <source>
        <dbReference type="Pfam" id="PF06568"/>
    </source>
</evidence>
<dbReference type="InterPro" id="IPR009506">
    <property type="entry name" value="YjiS-like"/>
</dbReference>
<sequence>MPMFAATLSSAVLSVVAVVRRQIVAFRNWREAREGYAALCEMDERTLHDLGLTRSDLRDATAAGYFGDPTQVIAARAGERQGRRPGIATTRQLSGPPLVPDVGAALSRTVPSM</sequence>
<organism evidence="3 4">
    <name type="scientific">Phreatobacter cathodiphilus</name>
    <dbReference type="NCBI Taxonomy" id="1868589"/>
    <lineage>
        <taxon>Bacteria</taxon>
        <taxon>Pseudomonadati</taxon>
        <taxon>Pseudomonadota</taxon>
        <taxon>Alphaproteobacteria</taxon>
        <taxon>Hyphomicrobiales</taxon>
        <taxon>Phreatobacteraceae</taxon>
        <taxon>Phreatobacter</taxon>
    </lineage>
</organism>
<gene>
    <name evidence="3" type="ORF">C6569_14685</name>
</gene>
<protein>
    <recommendedName>
        <fullName evidence="2">YjiS-like domain-containing protein</fullName>
    </recommendedName>
</protein>
<keyword evidence="4" id="KW-1185">Reference proteome</keyword>
<dbReference type="EMBL" id="CP027668">
    <property type="protein sequence ID" value="AVO46206.1"/>
    <property type="molecule type" value="Genomic_DNA"/>
</dbReference>
<evidence type="ECO:0000256" key="1">
    <source>
        <dbReference type="SAM" id="MobiDB-lite"/>
    </source>
</evidence>
<dbReference type="KEGG" id="phr:C6569_14685"/>
<proteinExistence type="predicted"/>
<dbReference type="OrthoDB" id="7861975at2"/>
<evidence type="ECO:0000313" key="3">
    <source>
        <dbReference type="EMBL" id="AVO46206.1"/>
    </source>
</evidence>
<dbReference type="Pfam" id="PF06568">
    <property type="entry name" value="YjiS-like"/>
    <property type="match status" value="1"/>
</dbReference>